<feature type="region of interest" description="Disordered" evidence="1">
    <location>
        <begin position="124"/>
        <end position="145"/>
    </location>
</feature>
<evidence type="ECO:0000313" key="5">
    <source>
        <dbReference type="WBParaSite" id="DME_0000663501-mRNA-1"/>
    </source>
</evidence>
<keyword evidence="4" id="KW-1185">Reference proteome</keyword>
<dbReference type="WBParaSite" id="DME_0000663501-mRNA-1">
    <property type="protein sequence ID" value="DME_0000663501-mRNA-1"/>
    <property type="gene ID" value="DME_0000663501"/>
</dbReference>
<name>A0A0N4UGL0_DRAME</name>
<evidence type="ECO:0000313" key="2">
    <source>
        <dbReference type="EMBL" id="VDN51306.1"/>
    </source>
</evidence>
<accession>A0A0N4UGL0</accession>
<gene>
    <name evidence="2" type="ORF">DME_LOCUS1279</name>
</gene>
<sequence length="145" mass="16997">MRSTSRPNGLIRRNARVHFNLGRLQVTEHELLKNRESSSQEHLKISEDRLTFTRMKHEQRLLKQLLMQLANPGDQIEALESRMSQRSTLIEGEIHQLSNLNNTIRNLSILFDFEEAFNSVEYSCSDESMPISNTQSEKEFDEKYD</sequence>
<dbReference type="EMBL" id="UYYG01000017">
    <property type="protein sequence ID" value="VDN51306.1"/>
    <property type="molecule type" value="Genomic_DNA"/>
</dbReference>
<reference evidence="2 4" key="2">
    <citation type="submission" date="2018-11" db="EMBL/GenBank/DDBJ databases">
        <authorList>
            <consortium name="Pathogen Informatics"/>
        </authorList>
    </citation>
    <scope>NUCLEOTIDE SEQUENCE [LARGE SCALE GENOMIC DNA]</scope>
</reference>
<organism evidence="3 5">
    <name type="scientific">Dracunculus medinensis</name>
    <name type="common">Guinea worm</name>
    <dbReference type="NCBI Taxonomy" id="318479"/>
    <lineage>
        <taxon>Eukaryota</taxon>
        <taxon>Metazoa</taxon>
        <taxon>Ecdysozoa</taxon>
        <taxon>Nematoda</taxon>
        <taxon>Chromadorea</taxon>
        <taxon>Rhabditida</taxon>
        <taxon>Spirurina</taxon>
        <taxon>Dracunculoidea</taxon>
        <taxon>Dracunculidae</taxon>
        <taxon>Dracunculus</taxon>
    </lineage>
</organism>
<evidence type="ECO:0000313" key="4">
    <source>
        <dbReference type="Proteomes" id="UP000274756"/>
    </source>
</evidence>
<dbReference type="Proteomes" id="UP000038040">
    <property type="component" value="Unplaced"/>
</dbReference>
<proteinExistence type="predicted"/>
<dbReference type="Proteomes" id="UP000274756">
    <property type="component" value="Unassembled WGS sequence"/>
</dbReference>
<evidence type="ECO:0000256" key="1">
    <source>
        <dbReference type="SAM" id="MobiDB-lite"/>
    </source>
</evidence>
<feature type="compositionally biased region" description="Basic and acidic residues" evidence="1">
    <location>
        <begin position="136"/>
        <end position="145"/>
    </location>
</feature>
<dbReference type="AlphaFoldDB" id="A0A0N4UGL0"/>
<protein>
    <submittedName>
        <fullName evidence="5">HAP1 N-terminal domain-containing protein</fullName>
    </submittedName>
</protein>
<feature type="compositionally biased region" description="Polar residues" evidence="1">
    <location>
        <begin position="124"/>
        <end position="135"/>
    </location>
</feature>
<evidence type="ECO:0000313" key="3">
    <source>
        <dbReference type="Proteomes" id="UP000038040"/>
    </source>
</evidence>
<reference evidence="5" key="1">
    <citation type="submission" date="2017-02" db="UniProtKB">
        <authorList>
            <consortium name="WormBaseParasite"/>
        </authorList>
    </citation>
    <scope>IDENTIFICATION</scope>
</reference>